<dbReference type="AlphaFoldDB" id="A0A168JAR9"/>
<sequence>MIQSNMKKNIIIMLTVLIIGLGYVLYIGYDSVKSYYKHEHITGVDIVLIHYKPGQESTMQSITTTDEHEIAEVISLLNDRTVIKLFPDIGNVKTNGIDRFELVIELISSTNLTLEYRINSLGQVEINKGFVNKDSNTMVFRGSRTKWFNEINALFEEKKQDLLWSYRKPY</sequence>
<evidence type="ECO:0000313" key="2">
    <source>
        <dbReference type="EMBL" id="OAB40372.1"/>
    </source>
</evidence>
<gene>
    <name evidence="2" type="ORF">PBAT_24035</name>
</gene>
<protein>
    <submittedName>
        <fullName evidence="2">Uncharacterized protein</fullName>
    </submittedName>
</protein>
<dbReference type="EMBL" id="LVJI01000054">
    <property type="protein sequence ID" value="OAB40372.1"/>
    <property type="molecule type" value="Genomic_DNA"/>
</dbReference>
<keyword evidence="1" id="KW-0812">Transmembrane</keyword>
<keyword evidence="1" id="KW-1133">Transmembrane helix</keyword>
<dbReference type="Proteomes" id="UP000077355">
    <property type="component" value="Unassembled WGS sequence"/>
</dbReference>
<organism evidence="2 3">
    <name type="scientific">Paenibacillus antarcticus</name>
    <dbReference type="NCBI Taxonomy" id="253703"/>
    <lineage>
        <taxon>Bacteria</taxon>
        <taxon>Bacillati</taxon>
        <taxon>Bacillota</taxon>
        <taxon>Bacilli</taxon>
        <taxon>Bacillales</taxon>
        <taxon>Paenibacillaceae</taxon>
        <taxon>Paenibacillus</taxon>
    </lineage>
</organism>
<dbReference type="OrthoDB" id="2619202at2"/>
<keyword evidence="3" id="KW-1185">Reference proteome</keyword>
<dbReference type="RefSeq" id="WP_068653173.1">
    <property type="nucleotide sequence ID" value="NZ_CP043611.1"/>
</dbReference>
<feature type="transmembrane region" description="Helical" evidence="1">
    <location>
        <begin position="12"/>
        <end position="29"/>
    </location>
</feature>
<evidence type="ECO:0000313" key="3">
    <source>
        <dbReference type="Proteomes" id="UP000077355"/>
    </source>
</evidence>
<proteinExistence type="predicted"/>
<reference evidence="2 3" key="1">
    <citation type="submission" date="2016-03" db="EMBL/GenBank/DDBJ databases">
        <title>Draft genome sequence of Paenibacillus antarcticus CECT 5836.</title>
        <authorList>
            <person name="Shin S.-K."/>
            <person name="Yi H."/>
        </authorList>
    </citation>
    <scope>NUCLEOTIDE SEQUENCE [LARGE SCALE GENOMIC DNA]</scope>
    <source>
        <strain evidence="2 3">CECT 5836</strain>
    </source>
</reference>
<keyword evidence="1" id="KW-0472">Membrane</keyword>
<comment type="caution">
    <text evidence="2">The sequence shown here is derived from an EMBL/GenBank/DDBJ whole genome shotgun (WGS) entry which is preliminary data.</text>
</comment>
<evidence type="ECO:0000256" key="1">
    <source>
        <dbReference type="SAM" id="Phobius"/>
    </source>
</evidence>
<name>A0A168JAR9_9BACL</name>
<accession>A0A168JAR9</accession>